<protein>
    <submittedName>
        <fullName evidence="1">Uncharacterized protein</fullName>
    </submittedName>
</protein>
<dbReference type="EMBL" id="BQNB010009850">
    <property type="protein sequence ID" value="GJS69257.1"/>
    <property type="molecule type" value="Genomic_DNA"/>
</dbReference>
<keyword evidence="2" id="KW-1185">Reference proteome</keyword>
<comment type="caution">
    <text evidence="1">The sequence shown here is derived from an EMBL/GenBank/DDBJ whole genome shotgun (WGS) entry which is preliminary data.</text>
</comment>
<name>A0ABQ4XVU0_9ASTR</name>
<dbReference type="Proteomes" id="UP001151760">
    <property type="component" value="Unassembled WGS sequence"/>
</dbReference>
<organism evidence="1 2">
    <name type="scientific">Tanacetum coccineum</name>
    <dbReference type="NCBI Taxonomy" id="301880"/>
    <lineage>
        <taxon>Eukaryota</taxon>
        <taxon>Viridiplantae</taxon>
        <taxon>Streptophyta</taxon>
        <taxon>Embryophyta</taxon>
        <taxon>Tracheophyta</taxon>
        <taxon>Spermatophyta</taxon>
        <taxon>Magnoliopsida</taxon>
        <taxon>eudicotyledons</taxon>
        <taxon>Gunneridae</taxon>
        <taxon>Pentapetalae</taxon>
        <taxon>asterids</taxon>
        <taxon>campanulids</taxon>
        <taxon>Asterales</taxon>
        <taxon>Asteraceae</taxon>
        <taxon>Asteroideae</taxon>
        <taxon>Anthemideae</taxon>
        <taxon>Anthemidinae</taxon>
        <taxon>Tanacetum</taxon>
    </lineage>
</organism>
<gene>
    <name evidence="1" type="ORF">Tco_0702098</name>
</gene>
<reference evidence="1" key="2">
    <citation type="submission" date="2022-01" db="EMBL/GenBank/DDBJ databases">
        <authorList>
            <person name="Yamashiro T."/>
            <person name="Shiraishi A."/>
            <person name="Satake H."/>
            <person name="Nakayama K."/>
        </authorList>
    </citation>
    <scope>NUCLEOTIDE SEQUENCE</scope>
</reference>
<evidence type="ECO:0000313" key="2">
    <source>
        <dbReference type="Proteomes" id="UP001151760"/>
    </source>
</evidence>
<reference evidence="1" key="1">
    <citation type="journal article" date="2022" name="Int. J. Mol. Sci.">
        <title>Draft Genome of Tanacetum Coccineum: Genomic Comparison of Closely Related Tanacetum-Family Plants.</title>
        <authorList>
            <person name="Yamashiro T."/>
            <person name="Shiraishi A."/>
            <person name="Nakayama K."/>
            <person name="Satake H."/>
        </authorList>
    </citation>
    <scope>NUCLEOTIDE SEQUENCE</scope>
</reference>
<accession>A0ABQ4XVU0</accession>
<evidence type="ECO:0000313" key="1">
    <source>
        <dbReference type="EMBL" id="GJS69257.1"/>
    </source>
</evidence>
<proteinExistence type="predicted"/>
<sequence length="95" mass="10947">MGIVPTEMELILEQTQQDSILQAGNPVKEILLNLNLPNHRLILTDSKIYIKMEWRYMVLAVVQDMSRFIATCSYSTDKCKDIMKAQVHVSRLPLL</sequence>